<feature type="transmembrane region" description="Helical" evidence="5">
    <location>
        <begin position="345"/>
        <end position="370"/>
    </location>
</feature>
<feature type="transmembrane region" description="Helical" evidence="5">
    <location>
        <begin position="86"/>
        <end position="104"/>
    </location>
</feature>
<dbReference type="OrthoDB" id="9784658at2"/>
<evidence type="ECO:0000313" key="7">
    <source>
        <dbReference type="EMBL" id="MXP42491.1"/>
    </source>
</evidence>
<name>A0A6I4UUP4_9SPHN</name>
<feature type="transmembrane region" description="Helical" evidence="5">
    <location>
        <begin position="144"/>
        <end position="164"/>
    </location>
</feature>
<comment type="subcellular location">
    <subcellularLocation>
        <location evidence="1">Membrane</location>
        <topology evidence="1">Multi-pass membrane protein</topology>
    </subcellularLocation>
</comment>
<dbReference type="GO" id="GO:0005886">
    <property type="term" value="C:plasma membrane"/>
    <property type="evidence" value="ECO:0007669"/>
    <property type="project" value="TreeGrafter"/>
</dbReference>
<keyword evidence="3 5" id="KW-1133">Transmembrane helix</keyword>
<evidence type="ECO:0000313" key="8">
    <source>
        <dbReference type="Proteomes" id="UP000469159"/>
    </source>
</evidence>
<gene>
    <name evidence="7" type="ORF">GRI75_12660</name>
</gene>
<sequence>MTMSFNEAISREPLKAFSVATFAICLLVLICDGMDAQLLGIVAPKVIEDFGVDRGTFGIAMSAALVGFGFGSWGGGWLGDTIGRRWSLALATVVFSLATIGASWSEGVWDMAAWRLVGGLGFGSAYANAITLAGEWLPERWRSVGVTTLSVGTPAGGLVVASLAPTLVDAFGWRGSFVAIGAGTFLVVFLILALLRDSPSYLMARGKPDEARRAAGKVLSGDVELAPDRHHSDRGGAAVGVFDASNRRLNLGIGIAFAAGTLVAYGILNWSTTFLTAQGFTFEQASYAVSVAGLTSIASSIAAGLLVQRFGSRVVVGGVSASLFLTLLVLAYALEAMPAVPGESYRYMVVALIGLSAAIFSAGIASFYAIMTYGYPSSCRSAGIGFGIFVGRVGAIAASGLGGALIDLGEGSLVPFFAVLCLSALLISAAAFVVDRHVPPARVTKKPAALAGSGLS</sequence>
<feature type="transmembrane region" description="Helical" evidence="5">
    <location>
        <begin position="287"/>
        <end position="307"/>
    </location>
</feature>
<keyword evidence="8" id="KW-1185">Reference proteome</keyword>
<dbReference type="EMBL" id="WTYK01000008">
    <property type="protein sequence ID" value="MXP42491.1"/>
    <property type="molecule type" value="Genomic_DNA"/>
</dbReference>
<feature type="transmembrane region" description="Helical" evidence="5">
    <location>
        <begin position="382"/>
        <end position="406"/>
    </location>
</feature>
<dbReference type="PROSITE" id="PS00217">
    <property type="entry name" value="SUGAR_TRANSPORT_2"/>
    <property type="match status" value="1"/>
</dbReference>
<dbReference type="SUPFAM" id="SSF103473">
    <property type="entry name" value="MFS general substrate transporter"/>
    <property type="match status" value="1"/>
</dbReference>
<dbReference type="RefSeq" id="WP_160747351.1">
    <property type="nucleotide sequence ID" value="NZ_WTYK01000008.1"/>
</dbReference>
<evidence type="ECO:0000256" key="2">
    <source>
        <dbReference type="ARBA" id="ARBA00022692"/>
    </source>
</evidence>
<protein>
    <submittedName>
        <fullName evidence="7">MFS transporter</fullName>
    </submittedName>
</protein>
<dbReference type="Proteomes" id="UP000469159">
    <property type="component" value="Unassembled WGS sequence"/>
</dbReference>
<dbReference type="InterPro" id="IPR011701">
    <property type="entry name" value="MFS"/>
</dbReference>
<evidence type="ECO:0000256" key="3">
    <source>
        <dbReference type="ARBA" id="ARBA00022989"/>
    </source>
</evidence>
<dbReference type="AlphaFoldDB" id="A0A6I4UUP4"/>
<feature type="domain" description="Major facilitator superfamily (MFS) profile" evidence="6">
    <location>
        <begin position="21"/>
        <end position="436"/>
    </location>
</feature>
<accession>A0A6I4UUP4</accession>
<dbReference type="InterPro" id="IPR020846">
    <property type="entry name" value="MFS_dom"/>
</dbReference>
<dbReference type="InterPro" id="IPR036259">
    <property type="entry name" value="MFS_trans_sf"/>
</dbReference>
<evidence type="ECO:0000256" key="4">
    <source>
        <dbReference type="ARBA" id="ARBA00023136"/>
    </source>
</evidence>
<feature type="transmembrane region" description="Helical" evidence="5">
    <location>
        <begin position="412"/>
        <end position="434"/>
    </location>
</feature>
<proteinExistence type="predicted"/>
<feature type="transmembrane region" description="Helical" evidence="5">
    <location>
        <begin position="56"/>
        <end position="79"/>
    </location>
</feature>
<dbReference type="GO" id="GO:0046943">
    <property type="term" value="F:carboxylic acid transmembrane transporter activity"/>
    <property type="evidence" value="ECO:0007669"/>
    <property type="project" value="TreeGrafter"/>
</dbReference>
<dbReference type="Pfam" id="PF07690">
    <property type="entry name" value="MFS_1"/>
    <property type="match status" value="1"/>
</dbReference>
<keyword evidence="4 5" id="KW-0472">Membrane</keyword>
<dbReference type="Gene3D" id="1.20.1250.20">
    <property type="entry name" value="MFS general substrate transporter like domains"/>
    <property type="match status" value="1"/>
</dbReference>
<dbReference type="PROSITE" id="PS50850">
    <property type="entry name" value="MFS"/>
    <property type="match status" value="1"/>
</dbReference>
<keyword evidence="2 5" id="KW-0812">Transmembrane</keyword>
<evidence type="ECO:0000256" key="1">
    <source>
        <dbReference type="ARBA" id="ARBA00004141"/>
    </source>
</evidence>
<dbReference type="PANTHER" id="PTHR23508:SF10">
    <property type="entry name" value="CARBOXYLIC ACID TRANSPORTER PROTEIN HOMOLOG"/>
    <property type="match status" value="1"/>
</dbReference>
<feature type="transmembrane region" description="Helical" evidence="5">
    <location>
        <begin position="314"/>
        <end position="333"/>
    </location>
</feature>
<feature type="transmembrane region" description="Helical" evidence="5">
    <location>
        <begin position="249"/>
        <end position="267"/>
    </location>
</feature>
<organism evidence="7 8">
    <name type="scientific">Croceibacterium soli</name>
    <dbReference type="NCBI Taxonomy" id="1739690"/>
    <lineage>
        <taxon>Bacteria</taxon>
        <taxon>Pseudomonadati</taxon>
        <taxon>Pseudomonadota</taxon>
        <taxon>Alphaproteobacteria</taxon>
        <taxon>Sphingomonadales</taxon>
        <taxon>Erythrobacteraceae</taxon>
        <taxon>Croceibacterium</taxon>
    </lineage>
</organism>
<reference evidence="7 8" key="1">
    <citation type="submission" date="2019-12" db="EMBL/GenBank/DDBJ databases">
        <title>Genomic-based taxomic classification of the family Erythrobacteraceae.</title>
        <authorList>
            <person name="Xu L."/>
        </authorList>
    </citation>
    <scope>NUCLEOTIDE SEQUENCE [LARGE SCALE GENOMIC DNA]</scope>
    <source>
        <strain evidence="7 8">MCCC 1K02066</strain>
    </source>
</reference>
<comment type="caution">
    <text evidence="7">The sequence shown here is derived from an EMBL/GenBank/DDBJ whole genome shotgun (WGS) entry which is preliminary data.</text>
</comment>
<dbReference type="InterPro" id="IPR005829">
    <property type="entry name" value="Sugar_transporter_CS"/>
</dbReference>
<evidence type="ECO:0000259" key="6">
    <source>
        <dbReference type="PROSITE" id="PS50850"/>
    </source>
</evidence>
<feature type="transmembrane region" description="Helical" evidence="5">
    <location>
        <begin position="176"/>
        <end position="195"/>
    </location>
</feature>
<dbReference type="PANTHER" id="PTHR23508">
    <property type="entry name" value="CARBOXYLIC ACID TRANSPORTER PROTEIN HOMOLOG"/>
    <property type="match status" value="1"/>
</dbReference>
<feature type="transmembrane region" description="Helical" evidence="5">
    <location>
        <begin position="116"/>
        <end position="137"/>
    </location>
</feature>
<evidence type="ECO:0000256" key="5">
    <source>
        <dbReference type="SAM" id="Phobius"/>
    </source>
</evidence>